<protein>
    <submittedName>
        <fullName evidence="1">Uncharacterized protein</fullName>
    </submittedName>
</protein>
<sequence>MAFSETLASPVLLMILLFFFLTSAISCNTNNGPCPPTLPGTPILQETPPSLPGVPIFPETPTILPGTPTYFPGTPVLPKTPETPIPFLPVPPILPYPPTLPATPIPNLPVTPTLPYPPTLPATPIPKNTNKNTCPKNVLKLGVCTDMLGRSLGQTFGSPPTTPCCKILEGLIDFEAAICLCTALKANVLGIVFDFPIAINNVFNHCEKDNPSGFQCE</sequence>
<dbReference type="EMBL" id="CP093344">
    <property type="protein sequence ID" value="WOG89725.1"/>
    <property type="molecule type" value="Genomic_DNA"/>
</dbReference>
<dbReference type="PANTHER" id="PTHR31731">
    <property type="match status" value="1"/>
</dbReference>
<proteinExistence type="predicted"/>
<dbReference type="CDD" id="cd01958">
    <property type="entry name" value="HPS_like"/>
    <property type="match status" value="1"/>
</dbReference>
<gene>
    <name evidence="1" type="ORF">DCAR_0208963</name>
</gene>
<dbReference type="InterPro" id="IPR027923">
    <property type="entry name" value="Hydrophob_seed_dom"/>
</dbReference>
<reference evidence="1" key="2">
    <citation type="submission" date="2022-03" db="EMBL/GenBank/DDBJ databases">
        <title>Draft title - Genomic analysis of global carrot germplasm unveils the trajectory of domestication and the origin of high carotenoid orange carrot.</title>
        <authorList>
            <person name="Iorizzo M."/>
            <person name="Ellison S."/>
            <person name="Senalik D."/>
            <person name="Macko-Podgorni A."/>
            <person name="Grzebelus D."/>
            <person name="Bostan H."/>
            <person name="Rolling W."/>
            <person name="Curaba J."/>
            <person name="Simon P."/>
        </authorList>
    </citation>
    <scope>NUCLEOTIDE SEQUENCE</scope>
    <source>
        <tissue evidence="1">Leaf</tissue>
    </source>
</reference>
<dbReference type="SMART" id="SM00499">
    <property type="entry name" value="AAI"/>
    <property type="match status" value="1"/>
</dbReference>
<dbReference type="Gene3D" id="1.10.110.10">
    <property type="entry name" value="Plant lipid-transfer and hydrophobic proteins"/>
    <property type="match status" value="1"/>
</dbReference>
<name>A0A161XIV2_DAUCS</name>
<reference evidence="1" key="1">
    <citation type="journal article" date="2016" name="Nat. Genet.">
        <title>A high-quality carrot genome assembly provides new insights into carotenoid accumulation and asterid genome evolution.</title>
        <authorList>
            <person name="Iorizzo M."/>
            <person name="Ellison S."/>
            <person name="Senalik D."/>
            <person name="Zeng P."/>
            <person name="Satapoomin P."/>
            <person name="Huang J."/>
            <person name="Bowman M."/>
            <person name="Iovene M."/>
            <person name="Sanseverino W."/>
            <person name="Cavagnaro P."/>
            <person name="Yildiz M."/>
            <person name="Macko-Podgorni A."/>
            <person name="Moranska E."/>
            <person name="Grzebelus E."/>
            <person name="Grzebelus D."/>
            <person name="Ashrafi H."/>
            <person name="Zheng Z."/>
            <person name="Cheng S."/>
            <person name="Spooner D."/>
            <person name="Van Deynze A."/>
            <person name="Simon P."/>
        </authorList>
    </citation>
    <scope>NUCLEOTIDE SEQUENCE</scope>
    <source>
        <tissue evidence="1">Leaf</tissue>
    </source>
</reference>
<dbReference type="InterPro" id="IPR016140">
    <property type="entry name" value="Bifunc_inhib/LTP/seed_store"/>
</dbReference>
<dbReference type="Proteomes" id="UP000077755">
    <property type="component" value="Chromosome 2"/>
</dbReference>
<dbReference type="InterPro" id="IPR036312">
    <property type="entry name" value="Bifun_inhib/LTP/seed_sf"/>
</dbReference>
<organism evidence="1 2">
    <name type="scientific">Daucus carota subsp. sativus</name>
    <name type="common">Carrot</name>
    <dbReference type="NCBI Taxonomy" id="79200"/>
    <lineage>
        <taxon>Eukaryota</taxon>
        <taxon>Viridiplantae</taxon>
        <taxon>Streptophyta</taxon>
        <taxon>Embryophyta</taxon>
        <taxon>Tracheophyta</taxon>
        <taxon>Spermatophyta</taxon>
        <taxon>Magnoliopsida</taxon>
        <taxon>eudicotyledons</taxon>
        <taxon>Gunneridae</taxon>
        <taxon>Pentapetalae</taxon>
        <taxon>asterids</taxon>
        <taxon>campanulids</taxon>
        <taxon>Apiales</taxon>
        <taxon>Apiaceae</taxon>
        <taxon>Apioideae</taxon>
        <taxon>Scandiceae</taxon>
        <taxon>Daucinae</taxon>
        <taxon>Daucus</taxon>
        <taxon>Daucus sect. Daucus</taxon>
    </lineage>
</organism>
<accession>A0A161XIV2</accession>
<evidence type="ECO:0000313" key="1">
    <source>
        <dbReference type="EMBL" id="WOG89725.1"/>
    </source>
</evidence>
<keyword evidence="2" id="KW-1185">Reference proteome</keyword>
<dbReference type="AlphaFoldDB" id="A0A161XIV2"/>
<dbReference type="InterPro" id="IPR051636">
    <property type="entry name" value="Plant_LTP/defense-related"/>
</dbReference>
<dbReference type="SUPFAM" id="SSF47699">
    <property type="entry name" value="Bifunctional inhibitor/lipid-transfer protein/seed storage 2S albumin"/>
    <property type="match status" value="1"/>
</dbReference>
<dbReference type="Pfam" id="PF14547">
    <property type="entry name" value="Hydrophob_seed"/>
    <property type="match status" value="1"/>
</dbReference>
<dbReference type="Gramene" id="KZN07089">
    <property type="protein sequence ID" value="KZN07089"/>
    <property type="gene ID" value="DCAR_007926"/>
</dbReference>
<evidence type="ECO:0000313" key="2">
    <source>
        <dbReference type="Proteomes" id="UP000077755"/>
    </source>
</evidence>